<evidence type="ECO:0000313" key="1">
    <source>
        <dbReference type="EMBL" id="SNT14548.1"/>
    </source>
</evidence>
<dbReference type="InterPro" id="IPR011990">
    <property type="entry name" value="TPR-like_helical_dom_sf"/>
</dbReference>
<protein>
    <submittedName>
        <fullName evidence="1">Uncharacterized protein</fullName>
    </submittedName>
</protein>
<dbReference type="SUPFAM" id="SSF48452">
    <property type="entry name" value="TPR-like"/>
    <property type="match status" value="1"/>
</dbReference>
<gene>
    <name evidence="1" type="ORF">SAMN05443665_101760</name>
</gene>
<accession>A0A239K9V7</accession>
<reference evidence="1 2" key="1">
    <citation type="submission" date="2017-06" db="EMBL/GenBank/DDBJ databases">
        <authorList>
            <person name="Kim H.J."/>
            <person name="Triplett B.A."/>
        </authorList>
    </citation>
    <scope>NUCLEOTIDE SEQUENCE [LARGE SCALE GENOMIC DNA]</scope>
    <source>
        <strain evidence="1 2">DSM 44715</strain>
    </source>
</reference>
<dbReference type="Gene3D" id="1.25.40.10">
    <property type="entry name" value="Tetratricopeptide repeat domain"/>
    <property type="match status" value="1"/>
</dbReference>
<dbReference type="AlphaFoldDB" id="A0A239K9V7"/>
<dbReference type="Proteomes" id="UP000198318">
    <property type="component" value="Unassembled WGS sequence"/>
</dbReference>
<evidence type="ECO:0000313" key="2">
    <source>
        <dbReference type="Proteomes" id="UP000198318"/>
    </source>
</evidence>
<organism evidence="1 2">
    <name type="scientific">Actinomadura meyerae</name>
    <dbReference type="NCBI Taxonomy" id="240840"/>
    <lineage>
        <taxon>Bacteria</taxon>
        <taxon>Bacillati</taxon>
        <taxon>Actinomycetota</taxon>
        <taxon>Actinomycetes</taxon>
        <taxon>Streptosporangiales</taxon>
        <taxon>Thermomonosporaceae</taxon>
        <taxon>Actinomadura</taxon>
    </lineage>
</organism>
<sequence length="358" mass="38708">MFDLSVEDLFGTSDVDADNDDVDRRTLLGLMATGVAGSTLSRDSDPLRHAFEEAVALDTSDRDADAWERVAFDYAREVGWAPAAVLQEELAVDFAELTRLVSTGHGRARTRLVHVAAQLAALIAINLTNLGEGRAARRWWRTAARAADHTGDHTAAALVRGRAAVFSLYAPTPRLSVVEAAEEAVEAGQGIPCSGVMSGHAAKAQALAELGRHDEAADALDTLRDVFESLPETVRTERGSQWGWSYGRLLYVTSFVHTCAGNVGPAMTTQEEALDLIPDRNWQIRGQIEMHRAGVLLRDGDVDEGSRHMVRILEGLPAELRGDGLLRGSALTSLRLAAEADRPSIRQARELLASTGDR</sequence>
<proteinExistence type="predicted"/>
<name>A0A239K9V7_9ACTN</name>
<dbReference type="EMBL" id="FZOR01000017">
    <property type="protein sequence ID" value="SNT14548.1"/>
    <property type="molecule type" value="Genomic_DNA"/>
</dbReference>
<keyword evidence="2" id="KW-1185">Reference proteome</keyword>